<name>A0A1Q9C8M7_SYMMI</name>
<keyword evidence="2" id="KW-1185">Reference proteome</keyword>
<protein>
    <recommendedName>
        <fullName evidence="3">Reverse transcriptase domain-containing protein</fullName>
    </recommendedName>
</protein>
<evidence type="ECO:0000313" key="1">
    <source>
        <dbReference type="EMBL" id="OLP79245.1"/>
    </source>
</evidence>
<proteinExistence type="predicted"/>
<dbReference type="AlphaFoldDB" id="A0A1Q9C8M7"/>
<accession>A0A1Q9C8M7</accession>
<evidence type="ECO:0008006" key="3">
    <source>
        <dbReference type="Google" id="ProtNLM"/>
    </source>
</evidence>
<sequence>MWAAYHEWKTPARTPPHHHLSSSPGGLATNSLWRMVADLVAPVVCDWVPRPLSPKNLRPIGLTESSGIAQFAYLPNRDASMAIQRASQENLPQAEPNFVGIQLSLDMSSAFDLVDWRLLARSLSEAGVPQELSDQVMSWYHCITYSINHLGKQDNMTTYADDIHLNACCSSHSVLGDLDLCRLDRDSFDRVGTIVE</sequence>
<reference evidence="1 2" key="1">
    <citation type="submission" date="2016-02" db="EMBL/GenBank/DDBJ databases">
        <title>Genome analysis of coral dinoflagellate symbionts highlights evolutionary adaptations to a symbiotic lifestyle.</title>
        <authorList>
            <person name="Aranda M."/>
            <person name="Li Y."/>
            <person name="Liew Y.J."/>
            <person name="Baumgarten S."/>
            <person name="Simakov O."/>
            <person name="Wilson M."/>
            <person name="Piel J."/>
            <person name="Ashoor H."/>
            <person name="Bougouffa S."/>
            <person name="Bajic V.B."/>
            <person name="Ryu T."/>
            <person name="Ravasi T."/>
            <person name="Bayer T."/>
            <person name="Micklem G."/>
            <person name="Kim H."/>
            <person name="Bhak J."/>
            <person name="Lajeunesse T.C."/>
            <person name="Voolstra C.R."/>
        </authorList>
    </citation>
    <scope>NUCLEOTIDE SEQUENCE [LARGE SCALE GENOMIC DNA]</scope>
    <source>
        <strain evidence="1 2">CCMP2467</strain>
    </source>
</reference>
<gene>
    <name evidence="1" type="ORF">AK812_SmicGene40479</name>
</gene>
<dbReference type="OrthoDB" id="9802488at2759"/>
<comment type="caution">
    <text evidence="1">The sequence shown here is derived from an EMBL/GenBank/DDBJ whole genome shotgun (WGS) entry which is preliminary data.</text>
</comment>
<dbReference type="Proteomes" id="UP000186817">
    <property type="component" value="Unassembled WGS sequence"/>
</dbReference>
<evidence type="ECO:0000313" key="2">
    <source>
        <dbReference type="Proteomes" id="UP000186817"/>
    </source>
</evidence>
<organism evidence="1 2">
    <name type="scientific">Symbiodinium microadriaticum</name>
    <name type="common">Dinoflagellate</name>
    <name type="synonym">Zooxanthella microadriatica</name>
    <dbReference type="NCBI Taxonomy" id="2951"/>
    <lineage>
        <taxon>Eukaryota</taxon>
        <taxon>Sar</taxon>
        <taxon>Alveolata</taxon>
        <taxon>Dinophyceae</taxon>
        <taxon>Suessiales</taxon>
        <taxon>Symbiodiniaceae</taxon>
        <taxon>Symbiodinium</taxon>
    </lineage>
</organism>
<dbReference type="EMBL" id="LSRX01001507">
    <property type="protein sequence ID" value="OLP79245.1"/>
    <property type="molecule type" value="Genomic_DNA"/>
</dbReference>